<proteinExistence type="predicted"/>
<keyword evidence="4" id="KW-1185">Reference proteome</keyword>
<feature type="domain" description="VIT" evidence="2">
    <location>
        <begin position="27"/>
        <end position="152"/>
    </location>
</feature>
<reference evidence="3 4" key="1">
    <citation type="journal article" date="2021" name="Elife">
        <title>Chloroplast acquisition without the gene transfer in kleptoplastic sea slugs, Plakobranchus ocellatus.</title>
        <authorList>
            <person name="Maeda T."/>
            <person name="Takahashi S."/>
            <person name="Yoshida T."/>
            <person name="Shimamura S."/>
            <person name="Takaki Y."/>
            <person name="Nagai Y."/>
            <person name="Toyoda A."/>
            <person name="Suzuki Y."/>
            <person name="Arimoto A."/>
            <person name="Ishii H."/>
            <person name="Satoh N."/>
            <person name="Nishiyama T."/>
            <person name="Hasebe M."/>
            <person name="Maruyama T."/>
            <person name="Minagawa J."/>
            <person name="Obokata J."/>
            <person name="Shigenobu S."/>
        </authorList>
    </citation>
    <scope>NUCLEOTIDE SEQUENCE [LARGE SCALE GENOMIC DNA]</scope>
</reference>
<dbReference type="EMBL" id="BMAT01005247">
    <property type="protein sequence ID" value="GFR89663.1"/>
    <property type="molecule type" value="Genomic_DNA"/>
</dbReference>
<comment type="caution">
    <text evidence="3">The sequence shown here is derived from an EMBL/GenBank/DDBJ whole genome shotgun (WGS) entry which is preliminary data.</text>
</comment>
<keyword evidence="1" id="KW-0732">Signal</keyword>
<dbReference type="Pfam" id="PF08487">
    <property type="entry name" value="VIT"/>
    <property type="match status" value="1"/>
</dbReference>
<feature type="signal peptide" evidence="1">
    <location>
        <begin position="1"/>
        <end position="18"/>
    </location>
</feature>
<dbReference type="InterPro" id="IPR050934">
    <property type="entry name" value="ITIH"/>
</dbReference>
<dbReference type="Proteomes" id="UP000762676">
    <property type="component" value="Unassembled WGS sequence"/>
</dbReference>
<dbReference type="PROSITE" id="PS51468">
    <property type="entry name" value="VIT"/>
    <property type="match status" value="1"/>
</dbReference>
<dbReference type="SMART" id="SM00609">
    <property type="entry name" value="VIT"/>
    <property type="match status" value="1"/>
</dbReference>
<accession>A0AAV4GUU5</accession>
<dbReference type="AlphaFoldDB" id="A0AAV4GUU5"/>
<feature type="chain" id="PRO_5043517482" evidence="1">
    <location>
        <begin position="19"/>
        <end position="375"/>
    </location>
</feature>
<evidence type="ECO:0000256" key="1">
    <source>
        <dbReference type="SAM" id="SignalP"/>
    </source>
</evidence>
<protein>
    <submittedName>
        <fullName evidence="3">Inter-alpha-trypsin inhibitor heavy chain H3</fullName>
    </submittedName>
</protein>
<gene>
    <name evidence="3" type="ORF">ElyMa_002547800</name>
</gene>
<dbReference type="PANTHER" id="PTHR10338:SF108">
    <property type="entry name" value="INTER-ALPHA-TRYPSIN INHIBITOR HEAVY CHAIN H4-LIKE PROTEIN"/>
    <property type="match status" value="1"/>
</dbReference>
<dbReference type="InterPro" id="IPR013694">
    <property type="entry name" value="VIT"/>
</dbReference>
<name>A0AAV4GUU5_9GAST</name>
<dbReference type="PANTHER" id="PTHR10338">
    <property type="entry name" value="INTER-ALPHA-TRYPSIN INHIBITOR HEAVY CHAIN FAMILY MEMBER"/>
    <property type="match status" value="1"/>
</dbReference>
<evidence type="ECO:0000313" key="4">
    <source>
        <dbReference type="Proteomes" id="UP000762676"/>
    </source>
</evidence>
<evidence type="ECO:0000259" key="2">
    <source>
        <dbReference type="PROSITE" id="PS51468"/>
    </source>
</evidence>
<organism evidence="3 4">
    <name type="scientific">Elysia marginata</name>
    <dbReference type="NCBI Taxonomy" id="1093978"/>
    <lineage>
        <taxon>Eukaryota</taxon>
        <taxon>Metazoa</taxon>
        <taxon>Spiralia</taxon>
        <taxon>Lophotrochozoa</taxon>
        <taxon>Mollusca</taxon>
        <taxon>Gastropoda</taxon>
        <taxon>Heterobranchia</taxon>
        <taxon>Euthyneura</taxon>
        <taxon>Panpulmonata</taxon>
        <taxon>Sacoglossa</taxon>
        <taxon>Placobranchoidea</taxon>
        <taxon>Plakobranchidae</taxon>
        <taxon>Elysia</taxon>
    </lineage>
</organism>
<evidence type="ECO:0000313" key="3">
    <source>
        <dbReference type="EMBL" id="GFR89663.1"/>
    </source>
</evidence>
<sequence>MLALEACSVIVLASLAAAFCSPFVPARTSHRAVRSTGDSTKIVESFRVVSDIRYRFATTQMSRVVRNVASKAQQIDFDVKVPKNAFIMAFHMTIDGKRYDGEVKDRKTAQEGVGRGQSAGQVRQAPRHFNVFEVAVNVAAGSAVNFTLTYQEVLRRRFGVYQHKIYMNPGQAVEDFRIEIYIKENRPLKKWKYGNIILVSEENRSRVVLTQCSRRQCPNTPTIKSLSFESGRTTTEIQLNGGRRWQYSSTPAFHVYAVSNNKLSVYGLGLSATIEKVEKRRSVFYMVNFVLHIKGNPASGYSGLLGELMSQPVRLKRLSKKRARNVCKKQRSQNNILVYNKHARKHSVYRARKNLKKQQSTKRYAPFHFRRLSLK</sequence>